<evidence type="ECO:0000256" key="2">
    <source>
        <dbReference type="ARBA" id="ARBA00006966"/>
    </source>
</evidence>
<dbReference type="OrthoDB" id="10261951at2759"/>
<dbReference type="InterPro" id="IPR015421">
    <property type="entry name" value="PyrdxlP-dep_Trfase_major"/>
</dbReference>
<keyword evidence="3" id="KW-0663">Pyridoxal phosphate</keyword>
<dbReference type="InterPro" id="IPR015424">
    <property type="entry name" value="PyrdxlP-dep_Trfase"/>
</dbReference>
<dbReference type="SUPFAM" id="SSF53383">
    <property type="entry name" value="PLP-dependent transferases"/>
    <property type="match status" value="1"/>
</dbReference>
<dbReference type="Gene3D" id="3.40.640.10">
    <property type="entry name" value="Type I PLP-dependent aspartate aminotransferase-like (Major domain)"/>
    <property type="match status" value="1"/>
</dbReference>
<dbReference type="GO" id="GO:0008732">
    <property type="term" value="F:L-allo-threonine aldolase activity"/>
    <property type="evidence" value="ECO:0007669"/>
    <property type="project" value="TreeGrafter"/>
</dbReference>
<organism evidence="7 8">
    <name type="scientific">Ophiocordyceps australis</name>
    <dbReference type="NCBI Taxonomy" id="1399860"/>
    <lineage>
        <taxon>Eukaryota</taxon>
        <taxon>Fungi</taxon>
        <taxon>Dikarya</taxon>
        <taxon>Ascomycota</taxon>
        <taxon>Pezizomycotina</taxon>
        <taxon>Sordariomycetes</taxon>
        <taxon>Hypocreomycetidae</taxon>
        <taxon>Hypocreales</taxon>
        <taxon>Ophiocordycipitaceae</taxon>
        <taxon>Ophiocordyceps</taxon>
    </lineage>
</organism>
<dbReference type="FunFam" id="3.40.640.10:FF:000030">
    <property type="entry name" value="Low-specificity L-threonine aldolase"/>
    <property type="match status" value="1"/>
</dbReference>
<reference evidence="7 8" key="1">
    <citation type="submission" date="2017-06" db="EMBL/GenBank/DDBJ databases">
        <title>Ant-infecting Ophiocordyceps genomes reveal a high diversity of potential behavioral manipulation genes and a possible major role for enterotoxins.</title>
        <authorList>
            <person name="De Bekker C."/>
            <person name="Evans H.C."/>
            <person name="Brachmann A."/>
            <person name="Hughes D.P."/>
        </authorList>
    </citation>
    <scope>NUCLEOTIDE SEQUENCE [LARGE SCALE GENOMIC DNA]</scope>
    <source>
        <strain evidence="7 8">Map64</strain>
    </source>
</reference>
<dbReference type="AlphaFoldDB" id="A0A2C5Y7E6"/>
<gene>
    <name evidence="7" type="ORF">CDD81_6057</name>
</gene>
<dbReference type="InterPro" id="IPR001597">
    <property type="entry name" value="ArAA_b-elim_lyase/Thr_aldolase"/>
</dbReference>
<dbReference type="EMBL" id="NJET01000051">
    <property type="protein sequence ID" value="PHH63360.1"/>
    <property type="molecule type" value="Genomic_DNA"/>
</dbReference>
<name>A0A2C5Y7E6_9HYPO</name>
<feature type="domain" description="Aromatic amino acid beta-eliminating lyase/threonine aldolase" evidence="6">
    <location>
        <begin position="73"/>
        <end position="363"/>
    </location>
</feature>
<comment type="similarity">
    <text evidence="2">Belongs to the threonine aldolase family.</text>
</comment>
<dbReference type="NCBIfam" id="NF041359">
    <property type="entry name" value="GntG_guanitoxin"/>
    <property type="match status" value="1"/>
</dbReference>
<protein>
    <recommendedName>
        <fullName evidence="6">Aromatic amino acid beta-eliminating lyase/threonine aldolase domain-containing protein</fullName>
    </recommendedName>
</protein>
<evidence type="ECO:0000256" key="5">
    <source>
        <dbReference type="PIRSR" id="PIRSR017617-1"/>
    </source>
</evidence>
<dbReference type="PIRSF" id="PIRSF017617">
    <property type="entry name" value="Thr_aldolase"/>
    <property type="match status" value="1"/>
</dbReference>
<evidence type="ECO:0000256" key="3">
    <source>
        <dbReference type="ARBA" id="ARBA00022898"/>
    </source>
</evidence>
<dbReference type="GO" id="GO:0005829">
    <property type="term" value="C:cytosol"/>
    <property type="evidence" value="ECO:0007669"/>
    <property type="project" value="TreeGrafter"/>
</dbReference>
<dbReference type="STRING" id="1399860.A0A2C5Y7E6"/>
<dbReference type="InterPro" id="IPR015422">
    <property type="entry name" value="PyrdxlP-dep_Trfase_small"/>
</dbReference>
<dbReference type="PANTHER" id="PTHR48097:SF9">
    <property type="entry name" value="L-THREONINE ALDOLASE"/>
    <property type="match status" value="1"/>
</dbReference>
<evidence type="ECO:0000256" key="1">
    <source>
        <dbReference type="ARBA" id="ARBA00001933"/>
    </source>
</evidence>
<proteinExistence type="inferred from homology"/>
<evidence type="ECO:0000256" key="4">
    <source>
        <dbReference type="ARBA" id="ARBA00023239"/>
    </source>
</evidence>
<dbReference type="Pfam" id="PF01212">
    <property type="entry name" value="Beta_elim_lyase"/>
    <property type="match status" value="1"/>
</dbReference>
<dbReference type="Proteomes" id="UP000226192">
    <property type="component" value="Unassembled WGS sequence"/>
</dbReference>
<dbReference type="PANTHER" id="PTHR48097">
    <property type="entry name" value="L-THREONINE ALDOLASE-RELATED"/>
    <property type="match status" value="1"/>
</dbReference>
<evidence type="ECO:0000313" key="8">
    <source>
        <dbReference type="Proteomes" id="UP000226192"/>
    </source>
</evidence>
<comment type="caution">
    <text evidence="7">The sequence shown here is derived from an EMBL/GenBank/DDBJ whole genome shotgun (WGS) entry which is preliminary data.</text>
</comment>
<feature type="modified residue" description="N6-(pyridoxal phosphate)lysine" evidence="5">
    <location>
        <position position="269"/>
    </location>
</feature>
<dbReference type="Gene3D" id="3.90.1150.10">
    <property type="entry name" value="Aspartate Aminotransferase, domain 1"/>
    <property type="match status" value="1"/>
</dbReference>
<dbReference type="GO" id="GO:0006545">
    <property type="term" value="P:glycine biosynthetic process"/>
    <property type="evidence" value="ECO:0007669"/>
    <property type="project" value="TreeGrafter"/>
</dbReference>
<dbReference type="InterPro" id="IPR023603">
    <property type="entry name" value="Low_specificity_L-TA-like"/>
</dbReference>
<dbReference type="GO" id="GO:0006567">
    <property type="term" value="P:L-threonine catabolic process"/>
    <property type="evidence" value="ECO:0007669"/>
    <property type="project" value="TreeGrafter"/>
</dbReference>
<evidence type="ECO:0000259" key="6">
    <source>
        <dbReference type="Pfam" id="PF01212"/>
    </source>
</evidence>
<keyword evidence="8" id="KW-1185">Reference proteome</keyword>
<evidence type="ECO:0000313" key="7">
    <source>
        <dbReference type="EMBL" id="PHH63360.1"/>
    </source>
</evidence>
<keyword evidence="4" id="KW-0456">Lyase</keyword>
<accession>A0A2C5Y7E6</accession>
<sequence>MARAPALYSRCCQFATTAKVGWYRYKALCPSPITSRRWFTAGQTAQTRMGHESENHSEPRNAWIGAKGPGSLDLRSDVVTTPTPGMLAAIASCTLLDDVFGEDGTTAGLEAHVAGLANKEAGLFVVSGTMGNQLALRSLLKQPPYAVACDHRAHIVTSEAGGVSCLTGATVQPIVPKNGMHLTLDDIVANVVVGDDVHDCPTRVISLENTLHGMVMPLDEVERISSYARQHSIAMHCDGARLWEACAAGAGSLAQFCAHFDTISLCFSKGLGAPVGSVLVGSAATLRHARWVRKSIGGGMRQAGVLTAAARVAVDKTFGKTGDGSDGLLPQSHATAKRVEALWTSMGGVVAHPVHTNMCWLNLEAAGCTVDAFIRACAEQGLRASGGRLVTHYQVAQNADDVLGRLERVFAKILATASA</sequence>
<comment type="cofactor">
    <cofactor evidence="1">
        <name>pyridoxal 5'-phosphate</name>
        <dbReference type="ChEBI" id="CHEBI:597326"/>
    </cofactor>
</comment>